<protein>
    <submittedName>
        <fullName evidence="1">Uncharacterized protein</fullName>
    </submittedName>
</protein>
<comment type="caution">
    <text evidence="1">The sequence shown here is derived from an EMBL/GenBank/DDBJ whole genome shotgun (WGS) entry which is preliminary data.</text>
</comment>
<accession>A0ACB6QA73</accession>
<evidence type="ECO:0000313" key="2">
    <source>
        <dbReference type="Proteomes" id="UP000799755"/>
    </source>
</evidence>
<dbReference type="EMBL" id="MU003545">
    <property type="protein sequence ID" value="KAF2463824.1"/>
    <property type="molecule type" value="Genomic_DNA"/>
</dbReference>
<organism evidence="1 2">
    <name type="scientific">Lindgomyces ingoldianus</name>
    <dbReference type="NCBI Taxonomy" id="673940"/>
    <lineage>
        <taxon>Eukaryota</taxon>
        <taxon>Fungi</taxon>
        <taxon>Dikarya</taxon>
        <taxon>Ascomycota</taxon>
        <taxon>Pezizomycotina</taxon>
        <taxon>Dothideomycetes</taxon>
        <taxon>Pleosporomycetidae</taxon>
        <taxon>Pleosporales</taxon>
        <taxon>Lindgomycetaceae</taxon>
        <taxon>Lindgomyces</taxon>
    </lineage>
</organism>
<gene>
    <name evidence="1" type="ORF">BDR25DRAFT_362373</name>
</gene>
<reference evidence="1" key="1">
    <citation type="journal article" date="2020" name="Stud. Mycol.">
        <title>101 Dothideomycetes genomes: a test case for predicting lifestyles and emergence of pathogens.</title>
        <authorList>
            <person name="Haridas S."/>
            <person name="Albert R."/>
            <person name="Binder M."/>
            <person name="Bloem J."/>
            <person name="Labutti K."/>
            <person name="Salamov A."/>
            <person name="Andreopoulos B."/>
            <person name="Baker S."/>
            <person name="Barry K."/>
            <person name="Bills G."/>
            <person name="Bluhm B."/>
            <person name="Cannon C."/>
            <person name="Castanera R."/>
            <person name="Culley D."/>
            <person name="Daum C."/>
            <person name="Ezra D."/>
            <person name="Gonzalez J."/>
            <person name="Henrissat B."/>
            <person name="Kuo A."/>
            <person name="Liang C."/>
            <person name="Lipzen A."/>
            <person name="Lutzoni F."/>
            <person name="Magnuson J."/>
            <person name="Mondo S."/>
            <person name="Nolan M."/>
            <person name="Ohm R."/>
            <person name="Pangilinan J."/>
            <person name="Park H.-J."/>
            <person name="Ramirez L."/>
            <person name="Alfaro M."/>
            <person name="Sun H."/>
            <person name="Tritt A."/>
            <person name="Yoshinaga Y."/>
            <person name="Zwiers L.-H."/>
            <person name="Turgeon B."/>
            <person name="Goodwin S."/>
            <person name="Spatafora J."/>
            <person name="Crous P."/>
            <person name="Grigoriev I."/>
        </authorList>
    </citation>
    <scope>NUCLEOTIDE SEQUENCE</scope>
    <source>
        <strain evidence="1">ATCC 200398</strain>
    </source>
</reference>
<dbReference type="Proteomes" id="UP000799755">
    <property type="component" value="Unassembled WGS sequence"/>
</dbReference>
<evidence type="ECO:0000313" key="1">
    <source>
        <dbReference type="EMBL" id="KAF2463824.1"/>
    </source>
</evidence>
<keyword evidence="2" id="KW-1185">Reference proteome</keyword>
<sequence>MVCKPPVTASDLGRKTALNWALLKRFYSNGEKERKKEAHAWTVLHYVMALHYVTPTIRGFLTYVVVVVYDGHLARHDVLRCHCQIVGPPIETCTVSRGREWLEDHNTQQYTIIILSSIIHQSIWTGDFDRSHPPAPPKSTRLYPPTCLYHHQNSLN</sequence>
<proteinExistence type="predicted"/>
<name>A0ACB6QA73_9PLEO</name>